<dbReference type="PANTHER" id="PTHR33121">
    <property type="entry name" value="CYCLIC DI-GMP PHOSPHODIESTERASE PDEF"/>
    <property type="match status" value="1"/>
</dbReference>
<dbReference type="InterPro" id="IPR043128">
    <property type="entry name" value="Rev_trsase/Diguanyl_cyclase"/>
</dbReference>
<evidence type="ECO:0000259" key="3">
    <source>
        <dbReference type="PROSITE" id="PS50887"/>
    </source>
</evidence>
<dbReference type="SMART" id="SM01358">
    <property type="entry name" value="HBM"/>
    <property type="match status" value="1"/>
</dbReference>
<dbReference type="InterPro" id="IPR035919">
    <property type="entry name" value="EAL_sf"/>
</dbReference>
<dbReference type="AlphaFoldDB" id="A0A2A4YNU7"/>
<dbReference type="NCBIfam" id="TIGR00254">
    <property type="entry name" value="GGDEF"/>
    <property type="match status" value="1"/>
</dbReference>
<reference evidence="4" key="2">
    <citation type="journal article" date="2018" name="ISME J.">
        <title>A dynamic microbial community with high functional redundancy inhabits the cold, oxic subseafloor aquifer.</title>
        <authorList>
            <person name="Tully B.J."/>
            <person name="Wheat C.G."/>
            <person name="Glazer B.T."/>
            <person name="Huber J.A."/>
        </authorList>
    </citation>
    <scope>NUCLEOTIDE SEQUENCE</scope>
    <source>
        <strain evidence="4">NORP83</strain>
    </source>
</reference>
<dbReference type="SMART" id="SM00267">
    <property type="entry name" value="GGDEF"/>
    <property type="match status" value="1"/>
</dbReference>
<accession>A0A2A4YNU7</accession>
<dbReference type="Pfam" id="PF00563">
    <property type="entry name" value="EAL"/>
    <property type="match status" value="1"/>
</dbReference>
<dbReference type="InterPro" id="IPR032255">
    <property type="entry name" value="HBM"/>
</dbReference>
<dbReference type="InterPro" id="IPR050706">
    <property type="entry name" value="Cyclic-di-GMP_PDE-like"/>
</dbReference>
<dbReference type="InterPro" id="IPR001633">
    <property type="entry name" value="EAL_dom"/>
</dbReference>
<feature type="transmembrane region" description="Helical" evidence="1">
    <location>
        <begin position="295"/>
        <end position="317"/>
    </location>
</feature>
<gene>
    <name evidence="4" type="ORF">COB13_17435</name>
</gene>
<keyword evidence="1" id="KW-0472">Membrane</keyword>
<feature type="domain" description="EAL" evidence="2">
    <location>
        <begin position="528"/>
        <end position="778"/>
    </location>
</feature>
<dbReference type="Pfam" id="PF00990">
    <property type="entry name" value="GGDEF"/>
    <property type="match status" value="1"/>
</dbReference>
<dbReference type="PROSITE" id="PS50887">
    <property type="entry name" value="GGDEF"/>
    <property type="match status" value="1"/>
</dbReference>
<dbReference type="GO" id="GO:0071111">
    <property type="term" value="F:cyclic-guanylate-specific phosphodiesterase activity"/>
    <property type="evidence" value="ECO:0007669"/>
    <property type="project" value="InterPro"/>
</dbReference>
<dbReference type="CDD" id="cd01948">
    <property type="entry name" value="EAL"/>
    <property type="match status" value="1"/>
</dbReference>
<dbReference type="EMBL" id="NVUS01000042">
    <property type="protein sequence ID" value="PCI96513.1"/>
    <property type="molecule type" value="Genomic_DNA"/>
</dbReference>
<evidence type="ECO:0000259" key="2">
    <source>
        <dbReference type="PROSITE" id="PS50883"/>
    </source>
</evidence>
<evidence type="ECO:0000313" key="4">
    <source>
        <dbReference type="EMBL" id="PCI96513.1"/>
    </source>
</evidence>
<dbReference type="InterPro" id="IPR029787">
    <property type="entry name" value="Nucleotide_cyclase"/>
</dbReference>
<name>A0A2A4YNU7_9PROT</name>
<dbReference type="Gene3D" id="3.20.20.450">
    <property type="entry name" value="EAL domain"/>
    <property type="match status" value="1"/>
</dbReference>
<feature type="domain" description="GGDEF" evidence="3">
    <location>
        <begin position="386"/>
        <end position="519"/>
    </location>
</feature>
<dbReference type="CDD" id="cd01949">
    <property type="entry name" value="GGDEF"/>
    <property type="match status" value="1"/>
</dbReference>
<feature type="transmembrane region" description="Helical" evidence="1">
    <location>
        <begin position="21"/>
        <end position="40"/>
    </location>
</feature>
<proteinExistence type="predicted"/>
<evidence type="ECO:0000256" key="1">
    <source>
        <dbReference type="SAM" id="Phobius"/>
    </source>
</evidence>
<keyword evidence="1" id="KW-0812">Transmembrane</keyword>
<dbReference type="PANTHER" id="PTHR33121:SF71">
    <property type="entry name" value="OXYGEN SENSOR PROTEIN DOSP"/>
    <property type="match status" value="1"/>
</dbReference>
<sequence length="786" mass="89485">MLSQLYKFIDKFSIRTQMTALAIFCTSVVIILSIVAFNSIKSVETSTQNSIDFSSFASQLHRLNEDGLQMRQHEKDYLIHPSEKYKTAYFKQINSSLQDMSALIEQQHSQGQKQLIQVRTGFTKHKIQFIKIVAMHETLGLTASQGVEGELRSAVHKIETLLNEISQKHFDTGDVDSVKVKMLLLRRYEKDFMLRGEQLDLDNFSNGITSFKDILKYSQLATPDKTRITIDLMDYHQKFNNWSRIKVIYNQEVEELNSIYAQFSPLIDQLITKYEMLSKNADNDRISNQRISKNILIIGITILAGLMLAAGIIFLLFHQHQKIKNMLEQKTTLTDQKNSLIKQTQELGGRNIRLANTDALTSLPNRRNFFAQLEILTKIRKNHEAERLVVGLLDLDGFKRINDVFGHPAGDSLLVKTSERLTDILGENILLARLGGDEFGLIITDENEIDNVEKIGQKICDEMRQTFHLKEGSVQIGATVGFVEFPSMALTSQLLFERADYALCYSKQNSKGTPVIFSERHETIIRNISNIEHQLREADLNEELSVVFQPIIDTQLQKTVGFEALARWDNAVLGQMRPDIFIKSAEQMGIIGKLTTILLSKALKAACEWPDDIYMSFNLSIYDLSSPQTVLSLVNIVEKSNFPSKRIVFEITETAVMNDFKQANEALNLLKLQGAQIALDDFGTGYSSLSYVQRMPLDRLKVDRTFITDIATDNDTKNIVQTILDLCNNLNLYCIIEGVETAEQLAVLESMGCRYFQGYYFSKPLNHPDTNQFLEQENNITQKLLA</sequence>
<evidence type="ECO:0008006" key="5">
    <source>
        <dbReference type="Google" id="ProtNLM"/>
    </source>
</evidence>
<dbReference type="InterPro" id="IPR000160">
    <property type="entry name" value="GGDEF_dom"/>
</dbReference>
<dbReference type="SMART" id="SM00052">
    <property type="entry name" value="EAL"/>
    <property type="match status" value="1"/>
</dbReference>
<dbReference type="Gene3D" id="3.30.70.270">
    <property type="match status" value="1"/>
</dbReference>
<dbReference type="PROSITE" id="PS50883">
    <property type="entry name" value="EAL"/>
    <property type="match status" value="1"/>
</dbReference>
<organism evidence="4">
    <name type="scientific">OCS116 cluster bacterium</name>
    <dbReference type="NCBI Taxonomy" id="2030921"/>
    <lineage>
        <taxon>Bacteria</taxon>
        <taxon>Pseudomonadati</taxon>
        <taxon>Pseudomonadota</taxon>
        <taxon>Alphaproteobacteria</taxon>
        <taxon>OCS116 cluster</taxon>
    </lineage>
</organism>
<keyword evidence="1" id="KW-1133">Transmembrane helix</keyword>
<dbReference type="SUPFAM" id="SSF55073">
    <property type="entry name" value="Nucleotide cyclase"/>
    <property type="match status" value="1"/>
</dbReference>
<protein>
    <recommendedName>
        <fullName evidence="5">GGDEF-domain containing protein</fullName>
    </recommendedName>
</protein>
<comment type="caution">
    <text evidence="4">The sequence shown here is derived from an EMBL/GenBank/DDBJ whole genome shotgun (WGS) entry which is preliminary data.</text>
</comment>
<dbReference type="SUPFAM" id="SSF141868">
    <property type="entry name" value="EAL domain-like"/>
    <property type="match status" value="1"/>
</dbReference>
<reference key="1">
    <citation type="submission" date="2017-08" db="EMBL/GenBank/DDBJ databases">
        <title>A dynamic microbial community with high functional redundancy inhabits the cold, oxic subseafloor aquifer.</title>
        <authorList>
            <person name="Tully B.J."/>
            <person name="Wheat C.G."/>
            <person name="Glazer B.T."/>
            <person name="Huber J.A."/>
        </authorList>
    </citation>
    <scope>NUCLEOTIDE SEQUENCE [LARGE SCALE GENOMIC DNA]</scope>
</reference>